<accession>A0A0R1W9W1</accession>
<keyword evidence="3" id="KW-1185">Reference proteome</keyword>
<dbReference type="PATRIC" id="fig|1423774.3.peg.1831"/>
<evidence type="ECO:0000313" key="2">
    <source>
        <dbReference type="EMBL" id="KRM14583.1"/>
    </source>
</evidence>
<proteinExistence type="predicted"/>
<keyword evidence="1" id="KW-0472">Membrane</keyword>
<dbReference type="Proteomes" id="UP000051302">
    <property type="component" value="Unassembled WGS sequence"/>
</dbReference>
<organism evidence="2 3">
    <name type="scientific">Companilactobacillus nantensis DSM 16982</name>
    <dbReference type="NCBI Taxonomy" id="1423774"/>
    <lineage>
        <taxon>Bacteria</taxon>
        <taxon>Bacillati</taxon>
        <taxon>Bacillota</taxon>
        <taxon>Bacilli</taxon>
        <taxon>Lactobacillales</taxon>
        <taxon>Lactobacillaceae</taxon>
        <taxon>Companilactobacillus</taxon>
    </lineage>
</organism>
<reference evidence="2 3" key="1">
    <citation type="journal article" date="2015" name="Genome Announc.">
        <title>Expanding the biotechnology potential of lactobacilli through comparative genomics of 213 strains and associated genera.</title>
        <authorList>
            <person name="Sun Z."/>
            <person name="Harris H.M."/>
            <person name="McCann A."/>
            <person name="Guo C."/>
            <person name="Argimon S."/>
            <person name="Zhang W."/>
            <person name="Yang X."/>
            <person name="Jeffery I.B."/>
            <person name="Cooney J.C."/>
            <person name="Kagawa T.F."/>
            <person name="Liu W."/>
            <person name="Song Y."/>
            <person name="Salvetti E."/>
            <person name="Wrobel A."/>
            <person name="Rasinkangas P."/>
            <person name="Parkhill J."/>
            <person name="Rea M.C."/>
            <person name="O'Sullivan O."/>
            <person name="Ritari J."/>
            <person name="Douillard F.P."/>
            <person name="Paul Ross R."/>
            <person name="Yang R."/>
            <person name="Briner A.E."/>
            <person name="Felis G.E."/>
            <person name="de Vos W.M."/>
            <person name="Barrangou R."/>
            <person name="Klaenhammer T.R."/>
            <person name="Caufield P.W."/>
            <person name="Cui Y."/>
            <person name="Zhang H."/>
            <person name="O'Toole P.W."/>
        </authorList>
    </citation>
    <scope>NUCLEOTIDE SEQUENCE [LARGE SCALE GENOMIC DNA]</scope>
    <source>
        <strain evidence="2 3">DSM 16982</strain>
    </source>
</reference>
<dbReference type="EMBL" id="AZFV01000036">
    <property type="protein sequence ID" value="KRM14583.1"/>
    <property type="molecule type" value="Genomic_DNA"/>
</dbReference>
<keyword evidence="1" id="KW-1133">Transmembrane helix</keyword>
<sequence>MNGVIFCMMALVVLEVLLLIMALSYVVRVFWPVRTQLFNGDEEIIVSIRNRHNLKICLFVIVAMIMLLSLR</sequence>
<keyword evidence="1" id="KW-0812">Transmembrane</keyword>
<feature type="transmembrane region" description="Helical" evidence="1">
    <location>
        <begin position="6"/>
        <end position="31"/>
    </location>
</feature>
<comment type="caution">
    <text evidence="2">The sequence shown here is derived from an EMBL/GenBank/DDBJ whole genome shotgun (WGS) entry which is preliminary data.</text>
</comment>
<evidence type="ECO:0000256" key="1">
    <source>
        <dbReference type="SAM" id="Phobius"/>
    </source>
</evidence>
<protein>
    <submittedName>
        <fullName evidence="2">Uncharacterized protein</fullName>
    </submittedName>
</protein>
<feature type="transmembrane region" description="Helical" evidence="1">
    <location>
        <begin position="52"/>
        <end position="70"/>
    </location>
</feature>
<gene>
    <name evidence="2" type="ORF">FD31_GL001765</name>
</gene>
<evidence type="ECO:0000313" key="3">
    <source>
        <dbReference type="Proteomes" id="UP000051302"/>
    </source>
</evidence>
<name>A0A0R1W9W1_9LACO</name>
<dbReference type="AlphaFoldDB" id="A0A0R1W9W1"/>